<evidence type="ECO:0000259" key="9">
    <source>
        <dbReference type="PROSITE" id="PS52019"/>
    </source>
</evidence>
<dbReference type="SMART" id="SM00823">
    <property type="entry name" value="PKS_PP"/>
    <property type="match status" value="1"/>
</dbReference>
<dbReference type="InterPro" id="IPR016036">
    <property type="entry name" value="Malonyl_transacylase_ACP-bd"/>
</dbReference>
<dbReference type="InterPro" id="IPR014043">
    <property type="entry name" value="Acyl_transferase_dom"/>
</dbReference>
<dbReference type="EMBL" id="LYCR01000005">
    <property type="protein sequence ID" value="OGM50078.1"/>
    <property type="molecule type" value="Genomic_DNA"/>
</dbReference>
<proteinExistence type="predicted"/>
<dbReference type="InterPro" id="IPR049552">
    <property type="entry name" value="PKS_DH_N"/>
</dbReference>
<dbReference type="GO" id="GO:0016491">
    <property type="term" value="F:oxidoreductase activity"/>
    <property type="evidence" value="ECO:0007669"/>
    <property type="project" value="InterPro"/>
</dbReference>
<dbReference type="GO" id="GO:0004312">
    <property type="term" value="F:fatty acid synthase activity"/>
    <property type="evidence" value="ECO:0007669"/>
    <property type="project" value="TreeGrafter"/>
</dbReference>
<dbReference type="InterPro" id="IPR013968">
    <property type="entry name" value="PKS_KR"/>
</dbReference>
<dbReference type="GO" id="GO:0008270">
    <property type="term" value="F:zinc ion binding"/>
    <property type="evidence" value="ECO:0007669"/>
    <property type="project" value="InterPro"/>
</dbReference>
<keyword evidence="11" id="KW-1185">Reference proteome</keyword>
<dbReference type="SMART" id="SM00829">
    <property type="entry name" value="PKS_ER"/>
    <property type="match status" value="1"/>
</dbReference>
<evidence type="ECO:0000256" key="5">
    <source>
        <dbReference type="ARBA" id="ARBA00023268"/>
    </source>
</evidence>
<evidence type="ECO:0000256" key="6">
    <source>
        <dbReference type="ARBA" id="ARBA00023315"/>
    </source>
</evidence>
<dbReference type="STRING" id="109264.A0A1F8AFH5"/>
<dbReference type="OrthoDB" id="329835at2759"/>
<dbReference type="SUPFAM" id="SSF52151">
    <property type="entry name" value="FabD/lysophospholipase-like"/>
    <property type="match status" value="1"/>
</dbReference>
<reference evidence="10 11" key="1">
    <citation type="journal article" date="2016" name="Genome Biol. Evol.">
        <title>Draft genome sequence of an aflatoxigenic Aspergillus species, A. bombycis.</title>
        <authorList>
            <person name="Moore G.G."/>
            <person name="Mack B.M."/>
            <person name="Beltz S.B."/>
            <person name="Gilbert M.K."/>
        </authorList>
    </citation>
    <scope>NUCLEOTIDE SEQUENCE [LARGE SCALE GENOMIC DNA]</scope>
    <source>
        <strain evidence="11">NRRL 26010</strain>
    </source>
</reference>
<dbReference type="InterPro" id="IPR002364">
    <property type="entry name" value="Quin_OxRdtase/zeta-crystal_CS"/>
</dbReference>
<dbReference type="Pfam" id="PF21089">
    <property type="entry name" value="PKS_DH_N"/>
    <property type="match status" value="1"/>
</dbReference>
<dbReference type="InterPro" id="IPR016035">
    <property type="entry name" value="Acyl_Trfase/lysoPLipase"/>
</dbReference>
<dbReference type="PROSITE" id="PS50075">
    <property type="entry name" value="CARRIER"/>
    <property type="match status" value="1"/>
</dbReference>
<dbReference type="InterPro" id="IPR049551">
    <property type="entry name" value="PKS_DH_C"/>
</dbReference>
<keyword evidence="2" id="KW-0597">Phosphoprotein</keyword>
<dbReference type="RefSeq" id="XP_022393795.1">
    <property type="nucleotide sequence ID" value="XM_022528480.1"/>
</dbReference>
<dbReference type="InterPro" id="IPR020843">
    <property type="entry name" value="ER"/>
</dbReference>
<dbReference type="Pfam" id="PF08659">
    <property type="entry name" value="KR"/>
    <property type="match status" value="1"/>
</dbReference>
<dbReference type="GO" id="GO:0006633">
    <property type="term" value="P:fatty acid biosynthetic process"/>
    <property type="evidence" value="ECO:0007669"/>
    <property type="project" value="TreeGrafter"/>
</dbReference>
<dbReference type="SMART" id="SM00826">
    <property type="entry name" value="PKS_DH"/>
    <property type="match status" value="1"/>
</dbReference>
<dbReference type="SUPFAM" id="SSF47336">
    <property type="entry name" value="ACP-like"/>
    <property type="match status" value="1"/>
</dbReference>
<dbReference type="SUPFAM" id="SSF51735">
    <property type="entry name" value="NAD(P)-binding Rossmann-fold domains"/>
    <property type="match status" value="2"/>
</dbReference>
<feature type="region of interest" description="N-terminal hotdog fold" evidence="7">
    <location>
        <begin position="440"/>
        <end position="576"/>
    </location>
</feature>
<gene>
    <name evidence="10" type="ORF">ABOM_001350</name>
</gene>
<dbReference type="Gene3D" id="3.90.180.10">
    <property type="entry name" value="Medium-chain alcohol dehydrogenases, catalytic domain"/>
    <property type="match status" value="1"/>
</dbReference>
<dbReference type="SUPFAM" id="SSF55048">
    <property type="entry name" value="Probable ACP-binding domain of malonyl-CoA ACP transacylase"/>
    <property type="match status" value="1"/>
</dbReference>
<evidence type="ECO:0000256" key="2">
    <source>
        <dbReference type="ARBA" id="ARBA00022553"/>
    </source>
</evidence>
<evidence type="ECO:0000256" key="4">
    <source>
        <dbReference type="ARBA" id="ARBA00022857"/>
    </source>
</evidence>
<sequence>MEIAEFLRDLAYTLSERRSKLCWNSFIVAGSLSELIYRLSDVTRLPDSPSPLMAPKIVFVFNGQGAQYARMGVQLLVYTVFKESLNDATKYMKKLGSPWMLLEELVRGDNILIDNSSMSQPACVAIQIALVDLLASWDIFPRIVIGHSSGEISAAYCAGYITREAAWQIAYYRGYVSSRTTRSGSMLVAGLEEEHLSPYIHRVQKQSSGELVIACYNSRKNNTLSGDQKLIDEMKQLLDSLGVFARKLPVQNAYHSELMQEVANEYLRLITNLPINKSHGVSSDIQMFSSVTGAIIGPEHLDETYWVRNLTSPVRFTNALNSVRHEMIGKGTFLNMIVIEVGPHPALKHGIRDILGAEVRHKSLLVRHGNEIETILTTVGELSCEGVPVDILRANEPDTPTIRKREMIVNTPAYPFTHRERMIHEDRLSRNVRLSRFSRHSLLGAPVMDWNPYCPRWRHFISIYENPWLKDHMIEARCIFPGSAYVTMAIEASKQIVYPDSKVSGFRLRDVSFNSMLIIPDTKEGIEINLCLSPVHTTNPGGSGVWQQFQVTSYDSEHKAWRENCIGQIMVEYEESNEPVGNGREGREATRAWDLLLEQAAKTCQTPMDVLRMYETLKSTGLTFGPQFRLLQDVSVSGNNLGEAFGTVQVPGFAALMPQGYIKPYTIHPITIDSSICLGFASVLDLHGKQALSRLMVGTSLKEVWVSAKNNSNNTPPLRSHARVNHKHNGNYEMDIHVWDNATDKGLMSITGAVSALRSWDSEVNNNRQSSYTLDWEPIMTLLEKSQSNGSSITNELSPADRLTMVGSASISTGCPTSAGCSKMALVYAHEKVQPMYLGMELKQVLIQDTEASDILECGLSDLDDIDLSGRLCIFLLEVKHPVLCHLSKSNFLKLRNALSSCQRLLWITGDPVTEPQFSISTGLIRTIRWERDMDNICLATLAIRDDGTAATRIIQAISCIASNQLLPSLHAPQNEEYCFQDSIVYALRLTKCLEADKFLHSRFTKAAPEMVTWKDIRHSVVLHNPTLGPLHKLHWEIDTSPPTIEVFEVEIQIAAVGLNFRDVRSAMRMSDDSFGQEGAGVVTRIGAEVEDLEPGDRVLFMTGPGKTAFGNYVRVDHRFIAVMPSGMSMGVAAALPTAFSTAIYSLKHAGLLRAGERVLIHAAAGGVGQAAIQYAKSLGAEVFATVSSKVKKELLMKGYGIAEDHIFSSRELSFATGVMRLTKNQGVDMILNSRHGEVLRRSWECIAPFGRFVEIGNIDLIADKFNMSPFLRSASITGVELTVIMEYKPDVIKNILEEVVSSWNQGKIHSSQPLTVLSFAQLEHGFKQLRSGQNMGKIVFQPSDNDIIPVAPMIAPPYALDANATYVLAGGLGGVGRSLAEWMASRGARHIVFLSRSGRVNRKVEEMTSFIARHGCEYRIFKADITKKSQLTSVFTECREKLPPIKGCIQCSMVVEDVIFETMTYENWQAATEPKIIGSLNLYEALPRPLSFFIMIASVCGIIGNRGQANYAAGNTFQDVFARHLVKNGQRAASIDLSYVTTVGYSVELPESLTRHFKSSTEQIEEEEIHALVEYCIDPCNSLTETTCQLAYGLVPEATFHYRRVPIPAYMKYPLFTHLRDTSDPQEHQQTEHDKDYSPSALLSAAQNREIAAAFTLDVIQKQLAYLINYSEDDIDSVKSIKGNEVDSIIAMELRSWLVKELGADITTTDIMTWGSLTELSERVVNLSKFVCVSK</sequence>
<dbReference type="GO" id="GO:0044550">
    <property type="term" value="P:secondary metabolite biosynthetic process"/>
    <property type="evidence" value="ECO:0007669"/>
    <property type="project" value="TreeGrafter"/>
</dbReference>
<dbReference type="InterPro" id="IPR036291">
    <property type="entry name" value="NAD(P)-bd_dom_sf"/>
</dbReference>
<comment type="caution">
    <text evidence="10">The sequence shown here is derived from an EMBL/GenBank/DDBJ whole genome shotgun (WGS) entry which is preliminary data.</text>
</comment>
<dbReference type="GeneID" id="34444740"/>
<evidence type="ECO:0000256" key="1">
    <source>
        <dbReference type="ARBA" id="ARBA00022450"/>
    </source>
</evidence>
<dbReference type="InterPro" id="IPR042104">
    <property type="entry name" value="PKS_dehydratase_sf"/>
</dbReference>
<organism evidence="10 11">
    <name type="scientific">Aspergillus bombycis</name>
    <dbReference type="NCBI Taxonomy" id="109264"/>
    <lineage>
        <taxon>Eukaryota</taxon>
        <taxon>Fungi</taxon>
        <taxon>Dikarya</taxon>
        <taxon>Ascomycota</taxon>
        <taxon>Pezizomycotina</taxon>
        <taxon>Eurotiomycetes</taxon>
        <taxon>Eurotiomycetidae</taxon>
        <taxon>Eurotiales</taxon>
        <taxon>Aspergillaceae</taxon>
        <taxon>Aspergillus</taxon>
    </lineage>
</organism>
<dbReference type="Pfam" id="PF00550">
    <property type="entry name" value="PP-binding"/>
    <property type="match status" value="1"/>
</dbReference>
<dbReference type="GO" id="GO:0031177">
    <property type="term" value="F:phosphopantetheine binding"/>
    <property type="evidence" value="ECO:0007669"/>
    <property type="project" value="InterPro"/>
</dbReference>
<accession>A0A1F8AFH5</accession>
<dbReference type="PROSITE" id="PS52019">
    <property type="entry name" value="PKS_MFAS_DH"/>
    <property type="match status" value="1"/>
</dbReference>
<dbReference type="InterPro" id="IPR057326">
    <property type="entry name" value="KR_dom"/>
</dbReference>
<keyword evidence="6" id="KW-0012">Acyltransferase</keyword>
<dbReference type="InterPro" id="IPR020806">
    <property type="entry name" value="PKS_PP-bd"/>
</dbReference>
<feature type="active site" description="Proton acceptor; for dehydratase activity" evidence="7">
    <location>
        <position position="472"/>
    </location>
</feature>
<dbReference type="InterPro" id="IPR036736">
    <property type="entry name" value="ACP-like_sf"/>
</dbReference>
<dbReference type="InterPro" id="IPR050091">
    <property type="entry name" value="PKS_NRPS_Biosynth_Enz"/>
</dbReference>
<dbReference type="InterPro" id="IPR020807">
    <property type="entry name" value="PKS_DH"/>
</dbReference>
<dbReference type="Gene3D" id="3.40.366.10">
    <property type="entry name" value="Malonyl-Coenzyme A Acyl Carrier Protein, domain 2"/>
    <property type="match status" value="1"/>
</dbReference>
<dbReference type="Pfam" id="PF00107">
    <property type="entry name" value="ADH_zinc_N"/>
    <property type="match status" value="1"/>
</dbReference>
<dbReference type="Proteomes" id="UP000179179">
    <property type="component" value="Unassembled WGS sequence"/>
</dbReference>
<feature type="domain" description="Carrier" evidence="8">
    <location>
        <begin position="1655"/>
        <end position="1729"/>
    </location>
</feature>
<dbReference type="InterPro" id="IPR013149">
    <property type="entry name" value="ADH-like_C"/>
</dbReference>
<dbReference type="SUPFAM" id="SSF50129">
    <property type="entry name" value="GroES-like"/>
    <property type="match status" value="1"/>
</dbReference>
<dbReference type="Pfam" id="PF14765">
    <property type="entry name" value="PS-DH"/>
    <property type="match status" value="1"/>
</dbReference>
<dbReference type="Pfam" id="PF08240">
    <property type="entry name" value="ADH_N"/>
    <property type="match status" value="1"/>
</dbReference>
<dbReference type="PROSITE" id="PS01162">
    <property type="entry name" value="QOR_ZETA_CRYSTAL"/>
    <property type="match status" value="1"/>
</dbReference>
<evidence type="ECO:0000313" key="10">
    <source>
        <dbReference type="EMBL" id="OGM50078.1"/>
    </source>
</evidence>
<dbReference type="Pfam" id="PF00698">
    <property type="entry name" value="Acyl_transf_1"/>
    <property type="match status" value="1"/>
</dbReference>
<dbReference type="PANTHER" id="PTHR43775">
    <property type="entry name" value="FATTY ACID SYNTHASE"/>
    <property type="match status" value="1"/>
</dbReference>
<feature type="active site" description="Proton donor; for dehydratase activity" evidence="7">
    <location>
        <position position="673"/>
    </location>
</feature>
<feature type="region of interest" description="C-terminal hotdog fold" evidence="7">
    <location>
        <begin position="605"/>
        <end position="764"/>
    </location>
</feature>
<evidence type="ECO:0000259" key="8">
    <source>
        <dbReference type="PROSITE" id="PS50075"/>
    </source>
</evidence>
<dbReference type="InterPro" id="IPR011032">
    <property type="entry name" value="GroES-like_sf"/>
</dbReference>
<dbReference type="Gene3D" id="3.40.50.720">
    <property type="entry name" value="NAD(P)-binding Rossmann-like Domain"/>
    <property type="match status" value="2"/>
</dbReference>
<evidence type="ECO:0000313" key="11">
    <source>
        <dbReference type="Proteomes" id="UP000179179"/>
    </source>
</evidence>
<dbReference type="Gene3D" id="3.10.129.110">
    <property type="entry name" value="Polyketide synthase dehydratase"/>
    <property type="match status" value="1"/>
</dbReference>
<keyword evidence="3" id="KW-0808">Transferase</keyword>
<keyword evidence="4" id="KW-0521">NADP</keyword>
<keyword evidence="1" id="KW-0596">Phosphopantetheine</keyword>
<dbReference type="InterPro" id="IPR009081">
    <property type="entry name" value="PP-bd_ACP"/>
</dbReference>
<dbReference type="InterPro" id="IPR013154">
    <property type="entry name" value="ADH-like_N"/>
</dbReference>
<dbReference type="Gene3D" id="1.10.1200.10">
    <property type="entry name" value="ACP-like"/>
    <property type="match status" value="1"/>
</dbReference>
<dbReference type="InterPro" id="IPR001227">
    <property type="entry name" value="Ac_transferase_dom_sf"/>
</dbReference>
<evidence type="ECO:0000256" key="7">
    <source>
        <dbReference type="PROSITE-ProRule" id="PRU01363"/>
    </source>
</evidence>
<name>A0A1F8AFH5_9EURO</name>
<feature type="domain" description="PKS/mFAS DH" evidence="9">
    <location>
        <begin position="440"/>
        <end position="764"/>
    </location>
</feature>
<dbReference type="PANTHER" id="PTHR43775:SF29">
    <property type="entry name" value="ASPERFURANONE POLYKETIDE SYNTHASE AFOG-RELATED"/>
    <property type="match status" value="1"/>
</dbReference>
<dbReference type="CDD" id="cd05274">
    <property type="entry name" value="KR_FAS_SDR_x"/>
    <property type="match status" value="1"/>
</dbReference>
<dbReference type="SMART" id="SM00822">
    <property type="entry name" value="PKS_KR"/>
    <property type="match status" value="1"/>
</dbReference>
<protein>
    <submittedName>
        <fullName evidence="10">Uncharacterized protein</fullName>
    </submittedName>
</protein>
<keyword evidence="5" id="KW-0511">Multifunctional enzyme</keyword>
<dbReference type="SMART" id="SM00827">
    <property type="entry name" value="PKS_AT"/>
    <property type="match status" value="1"/>
</dbReference>
<evidence type="ECO:0000256" key="3">
    <source>
        <dbReference type="ARBA" id="ARBA00022679"/>
    </source>
</evidence>
<dbReference type="InterPro" id="IPR049900">
    <property type="entry name" value="PKS_mFAS_DH"/>
</dbReference>
<dbReference type="CDD" id="cd05195">
    <property type="entry name" value="enoyl_red"/>
    <property type="match status" value="1"/>
</dbReference>